<dbReference type="InterPro" id="IPR025558">
    <property type="entry name" value="DUF4283"/>
</dbReference>
<dbReference type="OrthoDB" id="1096772at2759"/>
<feature type="compositionally biased region" description="Polar residues" evidence="2">
    <location>
        <begin position="386"/>
        <end position="398"/>
    </location>
</feature>
<dbReference type="PANTHER" id="PTHR31286">
    <property type="entry name" value="GLYCINE-RICH CELL WALL STRUCTURAL PROTEIN 1.8-LIKE"/>
    <property type="match status" value="1"/>
</dbReference>
<keyword evidence="1" id="KW-0862">Zinc</keyword>
<feature type="domain" description="CCHC-type" evidence="3">
    <location>
        <begin position="315"/>
        <end position="329"/>
    </location>
</feature>
<evidence type="ECO:0000259" key="3">
    <source>
        <dbReference type="PROSITE" id="PS50158"/>
    </source>
</evidence>
<accession>A0A5J5C3B4</accession>
<dbReference type="AlphaFoldDB" id="A0A5J5C3B4"/>
<gene>
    <name evidence="4" type="ORF">F0562_001205</name>
</gene>
<protein>
    <recommendedName>
        <fullName evidence="3">CCHC-type domain-containing protein</fullName>
    </recommendedName>
</protein>
<evidence type="ECO:0000256" key="2">
    <source>
        <dbReference type="SAM" id="MobiDB-lite"/>
    </source>
</evidence>
<dbReference type="EMBL" id="CM018031">
    <property type="protein sequence ID" value="KAA8549778.1"/>
    <property type="molecule type" value="Genomic_DNA"/>
</dbReference>
<evidence type="ECO:0000313" key="4">
    <source>
        <dbReference type="EMBL" id="KAA8549778.1"/>
    </source>
</evidence>
<feature type="compositionally biased region" description="Basic and acidic residues" evidence="2">
    <location>
        <begin position="459"/>
        <end position="469"/>
    </location>
</feature>
<dbReference type="GO" id="GO:0003676">
    <property type="term" value="F:nucleic acid binding"/>
    <property type="evidence" value="ECO:0007669"/>
    <property type="project" value="InterPro"/>
</dbReference>
<dbReference type="GO" id="GO:0008270">
    <property type="term" value="F:zinc ion binding"/>
    <property type="evidence" value="ECO:0007669"/>
    <property type="project" value="UniProtKB-KW"/>
</dbReference>
<dbReference type="InterPro" id="IPR040256">
    <property type="entry name" value="At4g02000-like"/>
</dbReference>
<dbReference type="PANTHER" id="PTHR31286:SF99">
    <property type="entry name" value="DUF4283 DOMAIN-CONTAINING PROTEIN"/>
    <property type="match status" value="1"/>
</dbReference>
<feature type="region of interest" description="Disordered" evidence="2">
    <location>
        <begin position="1"/>
        <end position="79"/>
    </location>
</feature>
<evidence type="ECO:0000256" key="1">
    <source>
        <dbReference type="PROSITE-ProRule" id="PRU00047"/>
    </source>
</evidence>
<dbReference type="Proteomes" id="UP000325577">
    <property type="component" value="Linkage Group LG0"/>
</dbReference>
<organism evidence="4 5">
    <name type="scientific">Nyssa sinensis</name>
    <dbReference type="NCBI Taxonomy" id="561372"/>
    <lineage>
        <taxon>Eukaryota</taxon>
        <taxon>Viridiplantae</taxon>
        <taxon>Streptophyta</taxon>
        <taxon>Embryophyta</taxon>
        <taxon>Tracheophyta</taxon>
        <taxon>Spermatophyta</taxon>
        <taxon>Magnoliopsida</taxon>
        <taxon>eudicotyledons</taxon>
        <taxon>Gunneridae</taxon>
        <taxon>Pentapetalae</taxon>
        <taxon>asterids</taxon>
        <taxon>Cornales</taxon>
        <taxon>Nyssaceae</taxon>
        <taxon>Nyssa</taxon>
    </lineage>
</organism>
<feature type="region of interest" description="Disordered" evidence="2">
    <location>
        <begin position="95"/>
        <end position="134"/>
    </location>
</feature>
<sequence>MTNALSTETSKGSSEGSSEKDDHLKRSTKKVKNQILFKDQDSPMGEVTPDQHIPFEQPIENQNPQTPEDESSHPSQPVRSFKDILTSNTVEEALIDSNQDHNLPEDDLTMSDLDKSDSEDEEMTEPQDNAQEPEIKLSSHTLKRIRQPWQDSIIVKLLEKSIGYKMLCNKVTKLWDLQGDYEALDLGYGYFLFKFDSQANCARVVTGGPWVIMDHYLTVRRWEPKFQPALAQVLKTAMWIRLRGVPVEYYDKRVLTEVGRKLGKPLKNDSNTVAAARGKYACLCLEIDLMKPLKTSLNLDGITIQVEYESVHAVCFECGRAGHMKEWCRYKAAEKPPEKETTNMPAREKLVVSGECNGAGNIHQKESIASKLSPASVSEKPVTVNLADSQPPYNQTPEMDNRNIPPNLPKTFSHPPSLPHHGTHPFNQPSKRKHSSSNDPSGGSLPTHCSNKLENQEVEENHRTLERARSRSPLARHLHGLGAGHKSRDDKSGSN</sequence>
<name>A0A5J5C3B4_9ASTE</name>
<keyword evidence="1" id="KW-0479">Metal-binding</keyword>
<dbReference type="InterPro" id="IPR001878">
    <property type="entry name" value="Znf_CCHC"/>
</dbReference>
<reference evidence="4 5" key="1">
    <citation type="submission" date="2019-09" db="EMBL/GenBank/DDBJ databases">
        <title>A chromosome-level genome assembly of the Chinese tupelo Nyssa sinensis.</title>
        <authorList>
            <person name="Yang X."/>
            <person name="Kang M."/>
            <person name="Yang Y."/>
            <person name="Xiong H."/>
            <person name="Wang M."/>
            <person name="Zhang Z."/>
            <person name="Wang Z."/>
            <person name="Wu H."/>
            <person name="Ma T."/>
            <person name="Liu J."/>
            <person name="Xi Z."/>
        </authorList>
    </citation>
    <scope>NUCLEOTIDE SEQUENCE [LARGE SCALE GENOMIC DNA]</scope>
    <source>
        <strain evidence="4">J267</strain>
        <tissue evidence="4">Leaf</tissue>
    </source>
</reference>
<feature type="region of interest" description="Disordered" evidence="2">
    <location>
        <begin position="365"/>
        <end position="495"/>
    </location>
</feature>
<keyword evidence="1" id="KW-0863">Zinc-finger</keyword>
<feature type="compositionally biased region" description="Basic and acidic residues" evidence="2">
    <location>
        <begin position="486"/>
        <end position="495"/>
    </location>
</feature>
<evidence type="ECO:0000313" key="5">
    <source>
        <dbReference type="Proteomes" id="UP000325577"/>
    </source>
</evidence>
<feature type="compositionally biased region" description="Low complexity" evidence="2">
    <location>
        <begin position="1"/>
        <end position="16"/>
    </location>
</feature>
<keyword evidence="5" id="KW-1185">Reference proteome</keyword>
<dbReference type="Pfam" id="PF14111">
    <property type="entry name" value="DUF4283"/>
    <property type="match status" value="1"/>
</dbReference>
<proteinExistence type="predicted"/>
<dbReference type="PROSITE" id="PS50158">
    <property type="entry name" value="ZF_CCHC"/>
    <property type="match status" value="1"/>
</dbReference>